<keyword evidence="4 7" id="KW-0406">Ion transport</keyword>
<reference evidence="9" key="2">
    <citation type="submission" date="2019-01" db="EMBL/GenBank/DDBJ databases">
        <title>Genome sequence of Desulfonema ishimotonii strain Tokyo 01.</title>
        <authorList>
            <person name="Fukui M."/>
        </authorList>
    </citation>
    <scope>NUCLEOTIDE SEQUENCE [LARGE SCALE GENOMIC DNA]</scope>
    <source>
        <strain evidence="9">Tokyo 01</strain>
    </source>
</reference>
<protein>
    <recommendedName>
        <fullName evidence="7">ATP synthase subunit delta</fullName>
    </recommendedName>
    <alternativeName>
        <fullName evidence="7">ATP synthase F(1) sector subunit delta</fullName>
    </alternativeName>
    <alternativeName>
        <fullName evidence="7">F-type ATPase subunit delta</fullName>
        <shortName evidence="7">F-ATPase subunit delta</shortName>
    </alternativeName>
</protein>
<dbReference type="GO" id="GO:0005886">
    <property type="term" value="C:plasma membrane"/>
    <property type="evidence" value="ECO:0007669"/>
    <property type="project" value="UniProtKB-SubCell"/>
</dbReference>
<dbReference type="RefSeq" id="WP_124331081.1">
    <property type="nucleotide sequence ID" value="NZ_BEXT01000001.1"/>
</dbReference>
<evidence type="ECO:0000256" key="1">
    <source>
        <dbReference type="ARBA" id="ARBA00004370"/>
    </source>
</evidence>
<gene>
    <name evidence="7" type="primary">atpH</name>
    <name evidence="8" type="ORF">DENIS_5081</name>
</gene>
<dbReference type="InterPro" id="IPR000711">
    <property type="entry name" value="ATPase_OSCP/dsu"/>
</dbReference>
<dbReference type="PANTHER" id="PTHR11910">
    <property type="entry name" value="ATP SYNTHASE DELTA CHAIN"/>
    <property type="match status" value="1"/>
</dbReference>
<dbReference type="AlphaFoldDB" id="A0A401G4B3"/>
<dbReference type="EMBL" id="BEXT01000001">
    <property type="protein sequence ID" value="GBC64079.1"/>
    <property type="molecule type" value="Genomic_DNA"/>
</dbReference>
<dbReference type="SUPFAM" id="SSF47928">
    <property type="entry name" value="N-terminal domain of the delta subunit of the F1F0-ATP synthase"/>
    <property type="match status" value="1"/>
</dbReference>
<evidence type="ECO:0000313" key="9">
    <source>
        <dbReference type="Proteomes" id="UP000288096"/>
    </source>
</evidence>
<proteinExistence type="inferred from homology"/>
<dbReference type="GO" id="GO:0045259">
    <property type="term" value="C:proton-transporting ATP synthase complex"/>
    <property type="evidence" value="ECO:0007669"/>
    <property type="project" value="UniProtKB-KW"/>
</dbReference>
<evidence type="ECO:0000256" key="2">
    <source>
        <dbReference type="ARBA" id="ARBA00022448"/>
    </source>
</evidence>
<comment type="similarity">
    <text evidence="7">Belongs to the ATPase delta chain family.</text>
</comment>
<dbReference type="HAMAP" id="MF_01416">
    <property type="entry name" value="ATP_synth_delta_bact"/>
    <property type="match status" value="1"/>
</dbReference>
<organism evidence="8 9">
    <name type="scientific">Desulfonema ishimotonii</name>
    <dbReference type="NCBI Taxonomy" id="45657"/>
    <lineage>
        <taxon>Bacteria</taxon>
        <taxon>Pseudomonadati</taxon>
        <taxon>Thermodesulfobacteriota</taxon>
        <taxon>Desulfobacteria</taxon>
        <taxon>Desulfobacterales</taxon>
        <taxon>Desulfococcaceae</taxon>
        <taxon>Desulfonema</taxon>
    </lineage>
</organism>
<evidence type="ECO:0000256" key="4">
    <source>
        <dbReference type="ARBA" id="ARBA00023065"/>
    </source>
</evidence>
<name>A0A401G4B3_9BACT</name>
<dbReference type="NCBIfam" id="TIGR01145">
    <property type="entry name" value="ATP_synt_delta"/>
    <property type="match status" value="1"/>
</dbReference>
<evidence type="ECO:0000256" key="3">
    <source>
        <dbReference type="ARBA" id="ARBA00022781"/>
    </source>
</evidence>
<keyword evidence="7" id="KW-0139">CF(1)</keyword>
<comment type="caution">
    <text evidence="8">The sequence shown here is derived from an EMBL/GenBank/DDBJ whole genome shotgun (WGS) entry which is preliminary data.</text>
</comment>
<keyword evidence="6 7" id="KW-0066">ATP synthesis</keyword>
<dbReference type="GO" id="GO:0046933">
    <property type="term" value="F:proton-transporting ATP synthase activity, rotational mechanism"/>
    <property type="evidence" value="ECO:0007669"/>
    <property type="project" value="UniProtKB-UniRule"/>
</dbReference>
<evidence type="ECO:0000256" key="5">
    <source>
        <dbReference type="ARBA" id="ARBA00023136"/>
    </source>
</evidence>
<dbReference type="Proteomes" id="UP000288096">
    <property type="component" value="Unassembled WGS sequence"/>
</dbReference>
<keyword evidence="7" id="KW-1003">Cell membrane</keyword>
<comment type="function">
    <text evidence="7">F(1)F(0) ATP synthase produces ATP from ADP in the presence of a proton or sodium gradient. F-type ATPases consist of two structural domains, F(1) containing the extramembraneous catalytic core and F(0) containing the membrane proton channel, linked together by a central stalk and a peripheral stalk. During catalysis, ATP synthesis in the catalytic domain of F(1) is coupled via a rotary mechanism of the central stalk subunits to proton translocation.</text>
</comment>
<keyword evidence="9" id="KW-1185">Reference proteome</keyword>
<dbReference type="InterPro" id="IPR026015">
    <property type="entry name" value="ATP_synth_OSCP/delta_N_sf"/>
</dbReference>
<comment type="function">
    <text evidence="7">This protein is part of the stalk that links CF(0) to CF(1). It either transmits conformational changes from CF(0) to CF(1) or is implicated in proton conduction.</text>
</comment>
<keyword evidence="3 7" id="KW-0375">Hydrogen ion transport</keyword>
<sequence length="183" mass="20118">MKNLAVARRYAKALLLIGKEDGLAEQYREELDGFAGLIAGHKSLEQAVCNPLYDTADRKKVLETLLEKADLSGLMKSFLLLLFDKGRIGFVESINDFYQKLADDLKGIARASLVSATELSSETVEKIRDSLSKMTGKDVKLEVEQDPSLIGGIVTKIGDLVLDGSIKTQLLNMRESLKRGESV</sequence>
<comment type="subcellular location">
    <subcellularLocation>
        <location evidence="7">Cell membrane</location>
        <topology evidence="7">Peripheral membrane protein</topology>
    </subcellularLocation>
    <subcellularLocation>
        <location evidence="1">Membrane</location>
    </subcellularLocation>
</comment>
<evidence type="ECO:0000313" key="8">
    <source>
        <dbReference type="EMBL" id="GBC64079.1"/>
    </source>
</evidence>
<dbReference type="Pfam" id="PF00213">
    <property type="entry name" value="OSCP"/>
    <property type="match status" value="1"/>
</dbReference>
<keyword evidence="5 7" id="KW-0472">Membrane</keyword>
<evidence type="ECO:0000256" key="7">
    <source>
        <dbReference type="HAMAP-Rule" id="MF_01416"/>
    </source>
</evidence>
<dbReference type="OrthoDB" id="9802471at2"/>
<dbReference type="PRINTS" id="PR00125">
    <property type="entry name" value="ATPASEDELTA"/>
</dbReference>
<evidence type="ECO:0000256" key="6">
    <source>
        <dbReference type="ARBA" id="ARBA00023310"/>
    </source>
</evidence>
<reference evidence="9" key="1">
    <citation type="submission" date="2017-11" db="EMBL/GenBank/DDBJ databases">
        <authorList>
            <person name="Watanabe M."/>
            <person name="Kojima H."/>
        </authorList>
    </citation>
    <scope>NUCLEOTIDE SEQUENCE [LARGE SCALE GENOMIC DNA]</scope>
    <source>
        <strain evidence="9">Tokyo 01</strain>
    </source>
</reference>
<accession>A0A401G4B3</accession>
<keyword evidence="2 7" id="KW-0813">Transport</keyword>
<dbReference type="Gene3D" id="1.10.520.20">
    <property type="entry name" value="N-terminal domain of the delta subunit of the F1F0-ATP synthase"/>
    <property type="match status" value="1"/>
</dbReference>